<dbReference type="PANTHER" id="PTHR13696:SF96">
    <property type="entry name" value="COBQ_COBB_MIND_PARA NUCLEOTIDE BINDING DOMAIN-CONTAINING PROTEIN"/>
    <property type="match status" value="1"/>
</dbReference>
<protein>
    <submittedName>
        <fullName evidence="2">Peptide transporter</fullName>
    </submittedName>
</protein>
<evidence type="ECO:0000313" key="2">
    <source>
        <dbReference type="EMBL" id="GEO40092.1"/>
    </source>
</evidence>
<dbReference type="CDD" id="cd02042">
    <property type="entry name" value="ParAB_family"/>
    <property type="match status" value="1"/>
</dbReference>
<dbReference type="AlphaFoldDB" id="A0A512DUF4"/>
<dbReference type="EMBL" id="BJYZ01000019">
    <property type="protein sequence ID" value="GEO40092.1"/>
    <property type="molecule type" value="Genomic_DNA"/>
</dbReference>
<gene>
    <name evidence="2" type="ORF">SAE02_42400</name>
</gene>
<accession>A0A512DUF4</accession>
<name>A0A512DUF4_9PROT</name>
<comment type="caution">
    <text evidence="2">The sequence shown here is derived from an EMBL/GenBank/DDBJ whole genome shotgun (WGS) entry which is preliminary data.</text>
</comment>
<dbReference type="Proteomes" id="UP000321523">
    <property type="component" value="Unassembled WGS sequence"/>
</dbReference>
<dbReference type="Gene3D" id="3.40.50.300">
    <property type="entry name" value="P-loop containing nucleotide triphosphate hydrolases"/>
    <property type="match status" value="1"/>
</dbReference>
<evidence type="ECO:0000313" key="3">
    <source>
        <dbReference type="Proteomes" id="UP000321523"/>
    </source>
</evidence>
<dbReference type="SUPFAM" id="SSF52540">
    <property type="entry name" value="P-loop containing nucleoside triphosphate hydrolases"/>
    <property type="match status" value="1"/>
</dbReference>
<reference evidence="2 3" key="1">
    <citation type="submission" date="2019-07" db="EMBL/GenBank/DDBJ databases">
        <title>Whole genome shotgun sequence of Skermanella aerolata NBRC 106429.</title>
        <authorList>
            <person name="Hosoyama A."/>
            <person name="Uohara A."/>
            <person name="Ohji S."/>
            <person name="Ichikawa N."/>
        </authorList>
    </citation>
    <scope>NUCLEOTIDE SEQUENCE [LARGE SCALE GENOMIC DNA]</scope>
    <source>
        <strain evidence="2 3">NBRC 106429</strain>
    </source>
</reference>
<dbReference type="PANTHER" id="PTHR13696">
    <property type="entry name" value="P-LOOP CONTAINING NUCLEOSIDE TRIPHOSPHATE HYDROLASE"/>
    <property type="match status" value="1"/>
</dbReference>
<feature type="domain" description="CobQ/CobB/MinD/ParA nucleotide binding" evidence="1">
    <location>
        <begin position="15"/>
        <end position="192"/>
    </location>
</feature>
<dbReference type="PIRSF" id="PIRSF009320">
    <property type="entry name" value="Nuc_binding_HP_1000"/>
    <property type="match status" value="1"/>
</dbReference>
<proteinExistence type="predicted"/>
<dbReference type="InterPro" id="IPR050678">
    <property type="entry name" value="DNA_Partitioning_ATPase"/>
</dbReference>
<dbReference type="InterPro" id="IPR027417">
    <property type="entry name" value="P-loop_NTPase"/>
</dbReference>
<dbReference type="InterPro" id="IPR002586">
    <property type="entry name" value="CobQ/CobB/MinD/ParA_Nub-bd_dom"/>
</dbReference>
<keyword evidence="3" id="KW-1185">Reference proteome</keyword>
<evidence type="ECO:0000259" key="1">
    <source>
        <dbReference type="Pfam" id="PF01656"/>
    </source>
</evidence>
<organism evidence="2 3">
    <name type="scientific">Skermanella aerolata</name>
    <dbReference type="NCBI Taxonomy" id="393310"/>
    <lineage>
        <taxon>Bacteria</taxon>
        <taxon>Pseudomonadati</taxon>
        <taxon>Pseudomonadota</taxon>
        <taxon>Alphaproteobacteria</taxon>
        <taxon>Rhodospirillales</taxon>
        <taxon>Azospirillaceae</taxon>
        <taxon>Skermanella</taxon>
    </lineage>
</organism>
<sequence>MTANSDGWNILMAIIVVATTKGGSGKSTLAACLAAYWANDPGSVEALDTDPNRNLLARLSGTGIPCVSVDEEAILPTIGEASQRAGLVIVDVAGTLARGLLYAVSAADIVLIPCRPDRNDVVEAVRTQEVIRQAEAMIRRKIPHAAILSQVNRKAVVTTQTRAQLDALGVPYLSHDIPARTAYQQASYTGSPLNDSFVREDINAIALAVTELMEST</sequence>
<dbReference type="Pfam" id="PF01656">
    <property type="entry name" value="CbiA"/>
    <property type="match status" value="1"/>
</dbReference>